<accession>A0A2P6F8D3</accession>
<evidence type="ECO:0000313" key="5">
    <source>
        <dbReference type="Proteomes" id="UP000031565"/>
    </source>
</evidence>
<dbReference type="EMBL" id="JTLV02000008">
    <property type="protein sequence ID" value="PQM29695.1"/>
    <property type="molecule type" value="Genomic_DNA"/>
</dbReference>
<feature type="chain" id="PRO_5015085557" evidence="1">
    <location>
        <begin position="24"/>
        <end position="180"/>
    </location>
</feature>
<reference evidence="4" key="1">
    <citation type="submission" date="2014-10" db="EMBL/GenBank/DDBJ databases">
        <authorList>
            <person name="Seo M.-J."/>
            <person name="Seok Y.J."/>
            <person name="Cha I.-T."/>
        </authorList>
    </citation>
    <scope>NUCLEOTIDE SEQUENCE</scope>
    <source>
        <strain evidence="4">MSRO</strain>
    </source>
</reference>
<sequence length="180" mass="20599">MKKLLSLLSVLTISGTAVPTTIAASPYQKEEKLNSEINYLQTNNLETLNRNKRQLWGDQFDDASLYNSTQNNRSKFNLSSLKNLNTSLGNLLNINDSSILQSFWFNNQHLRNLQHRGQGLISYLRVGHIYERQGRAILYTEPNNYFEGTITVFWNKHTSANGYPKSPQHQSPFSPGHIEI</sequence>
<organism evidence="4 5">
    <name type="scientific">Spiroplasma poulsonii</name>
    <dbReference type="NCBI Taxonomy" id="2138"/>
    <lineage>
        <taxon>Bacteria</taxon>
        <taxon>Bacillati</taxon>
        <taxon>Mycoplasmatota</taxon>
        <taxon>Mollicutes</taxon>
        <taxon>Entomoplasmatales</taxon>
        <taxon>Spiroplasmataceae</taxon>
        <taxon>Spiroplasma</taxon>
    </lineage>
</organism>
<comment type="caution">
    <text evidence="4">The sequence shown here is derived from an EMBL/GenBank/DDBJ whole genome shotgun (WGS) entry which is preliminary data.</text>
</comment>
<gene>
    <name evidence="2" type="ORF">SMSRO_SF030840</name>
    <name evidence="3" type="ORF">SMSRO_SF030960</name>
    <name evidence="4" type="ORF">SMSRO_SF031100</name>
</gene>
<keyword evidence="1" id="KW-0732">Signal</keyword>
<feature type="signal peptide" evidence="1">
    <location>
        <begin position="1"/>
        <end position="23"/>
    </location>
</feature>
<dbReference type="RefSeq" id="WP_105629326.1">
    <property type="nucleotide sequence ID" value="NZ_JTLV02000008.1"/>
</dbReference>
<proteinExistence type="predicted"/>
<evidence type="ECO:0000313" key="3">
    <source>
        <dbReference type="EMBL" id="PQM29695.1"/>
    </source>
</evidence>
<evidence type="ECO:0000313" key="4">
    <source>
        <dbReference type="EMBL" id="PQM29709.1"/>
    </source>
</evidence>
<evidence type="ECO:0000256" key="1">
    <source>
        <dbReference type="SAM" id="SignalP"/>
    </source>
</evidence>
<name>A0A2P6F8D3_9MOLU</name>
<protein>
    <submittedName>
        <fullName evidence="4">Uncharacterized protein</fullName>
    </submittedName>
</protein>
<dbReference type="AlphaFoldDB" id="A0A2P6F8D3"/>
<evidence type="ECO:0000313" key="2">
    <source>
        <dbReference type="EMBL" id="PQM29683.1"/>
    </source>
</evidence>
<reference evidence="4 5" key="2">
    <citation type="journal article" date="2015" name="MBio">
        <title>Genome sequence of the Drosophila melanogaster male-killing Spiroplasma strain MSRO endosymbiont.</title>
        <authorList>
            <person name="Paredes J.C."/>
            <person name="Herren J.K."/>
            <person name="Schupfer F."/>
            <person name="Marin R."/>
            <person name="Claverol S."/>
            <person name="Kuo C.H."/>
            <person name="Lemaitre B."/>
            <person name="Beven L."/>
        </authorList>
    </citation>
    <scope>NUCLEOTIDE SEQUENCE [LARGE SCALE GENOMIC DNA]</scope>
    <source>
        <strain evidence="4 5">MSRO</strain>
    </source>
</reference>
<dbReference type="EMBL" id="JTLV02000008">
    <property type="protein sequence ID" value="PQM29709.1"/>
    <property type="molecule type" value="Genomic_DNA"/>
</dbReference>
<dbReference type="Proteomes" id="UP000031565">
    <property type="component" value="Unassembled WGS sequence"/>
</dbReference>
<keyword evidence="5" id="KW-1185">Reference proteome</keyword>
<dbReference type="EMBL" id="JTLV02000008">
    <property type="protein sequence ID" value="PQM29683.1"/>
    <property type="molecule type" value="Genomic_DNA"/>
</dbReference>
<reference evidence="4" key="3">
    <citation type="submission" date="2017-11" db="EMBL/GenBank/DDBJ databases">
        <title>Cell-free culture of the endosymbiotic bacteria Spiroplasma poulsonii highlights bacterial genes involved in host-symbiont interactions.</title>
        <authorList>
            <person name="Masson F."/>
            <person name="Calderon Copete S.P."/>
            <person name="Schupfer F."/>
            <person name="Garcia-Arraez G."/>
            <person name="Lemaitre B."/>
        </authorList>
    </citation>
    <scope>NUCLEOTIDE SEQUENCE</scope>
    <source>
        <strain evidence="4">MSRO</strain>
    </source>
</reference>